<dbReference type="CDD" id="cd04301">
    <property type="entry name" value="NAT_SF"/>
    <property type="match status" value="1"/>
</dbReference>
<keyword evidence="5" id="KW-1185">Reference proteome</keyword>
<evidence type="ECO:0000259" key="3">
    <source>
        <dbReference type="PROSITE" id="PS51186"/>
    </source>
</evidence>
<feature type="domain" description="N-acetyltransferase" evidence="3">
    <location>
        <begin position="1"/>
        <end position="141"/>
    </location>
</feature>
<gene>
    <name evidence="4" type="ORF">PhaeoP97_02958</name>
</gene>
<dbReference type="InterPro" id="IPR016181">
    <property type="entry name" value="Acyl_CoA_acyltransferase"/>
</dbReference>
<evidence type="ECO:0000256" key="2">
    <source>
        <dbReference type="ARBA" id="ARBA00023315"/>
    </source>
</evidence>
<name>A0A1L3I895_9RHOB</name>
<dbReference type="Gene3D" id="3.40.630.30">
    <property type="match status" value="1"/>
</dbReference>
<dbReference type="GO" id="GO:0016747">
    <property type="term" value="F:acyltransferase activity, transferring groups other than amino-acyl groups"/>
    <property type="evidence" value="ECO:0007669"/>
    <property type="project" value="InterPro"/>
</dbReference>
<dbReference type="EMBL" id="CP016364">
    <property type="protein sequence ID" value="APG48333.1"/>
    <property type="molecule type" value="Genomic_DNA"/>
</dbReference>
<dbReference type="InterPro" id="IPR000182">
    <property type="entry name" value="GNAT_dom"/>
</dbReference>
<dbReference type="PANTHER" id="PTHR43420">
    <property type="entry name" value="ACETYLTRANSFERASE"/>
    <property type="match status" value="1"/>
</dbReference>
<dbReference type="STRING" id="1844006.PhaeoP97_02958"/>
<dbReference type="Proteomes" id="UP000183859">
    <property type="component" value="Chromosome"/>
</dbReference>
<dbReference type="SUPFAM" id="SSF55729">
    <property type="entry name" value="Acyl-CoA N-acyltransferases (Nat)"/>
    <property type="match status" value="1"/>
</dbReference>
<dbReference type="InterPro" id="IPR050680">
    <property type="entry name" value="YpeA/RimI_acetyltransf"/>
</dbReference>
<evidence type="ECO:0000256" key="1">
    <source>
        <dbReference type="ARBA" id="ARBA00022679"/>
    </source>
</evidence>
<sequence>MVNVLTPDQMAATHAAAFTQSRPWSAWEFSGLLDSPFTYAIGDQRSFALGRVVAGEAELLTIATHPDHQRQGLGKSALLKWMSEAIARFATDGFLDVASDNQAAQALYRSHGFAEAGRRTGYYPRQNAAAVDAVLMCVNLRKAQSAE</sequence>
<dbReference type="PANTHER" id="PTHR43420:SF44">
    <property type="entry name" value="ACETYLTRANSFERASE YPEA"/>
    <property type="match status" value="1"/>
</dbReference>
<proteinExistence type="predicted"/>
<organism evidence="4 5">
    <name type="scientific">Phaeobacter porticola</name>
    <dbReference type="NCBI Taxonomy" id="1844006"/>
    <lineage>
        <taxon>Bacteria</taxon>
        <taxon>Pseudomonadati</taxon>
        <taxon>Pseudomonadota</taxon>
        <taxon>Alphaproteobacteria</taxon>
        <taxon>Rhodobacterales</taxon>
        <taxon>Roseobacteraceae</taxon>
        <taxon>Phaeobacter</taxon>
    </lineage>
</organism>
<accession>A0A1L3I895</accession>
<dbReference type="PROSITE" id="PS51186">
    <property type="entry name" value="GNAT"/>
    <property type="match status" value="1"/>
</dbReference>
<dbReference type="Pfam" id="PF00583">
    <property type="entry name" value="Acetyltransf_1"/>
    <property type="match status" value="1"/>
</dbReference>
<keyword evidence="2" id="KW-0012">Acyltransferase</keyword>
<dbReference type="KEGG" id="php:PhaeoP97_02958"/>
<reference evidence="5" key="1">
    <citation type="submission" date="2016-07" db="EMBL/GenBank/DDBJ databases">
        <title>Phaeobacter portensis sp. nov., a tropodithietic acid producing bacterium isolated from a German harbor.</title>
        <authorList>
            <person name="Freese H.M."/>
            <person name="Bunk B."/>
            <person name="Breider S."/>
            <person name="Brinkhoff T."/>
        </authorList>
    </citation>
    <scope>NUCLEOTIDE SEQUENCE [LARGE SCALE GENOMIC DNA]</scope>
    <source>
        <strain evidence="5">P97</strain>
    </source>
</reference>
<evidence type="ECO:0000313" key="4">
    <source>
        <dbReference type="EMBL" id="APG48333.1"/>
    </source>
</evidence>
<keyword evidence="1 4" id="KW-0808">Transferase</keyword>
<dbReference type="RefSeq" id="WP_072505685.1">
    <property type="nucleotide sequence ID" value="NZ_CP016364.1"/>
</dbReference>
<evidence type="ECO:0000313" key="5">
    <source>
        <dbReference type="Proteomes" id="UP000183859"/>
    </source>
</evidence>
<dbReference type="AlphaFoldDB" id="A0A1L3I895"/>
<protein>
    <submittedName>
        <fullName evidence="4">Putative acetyltransferase</fullName>
    </submittedName>
</protein>